<proteinExistence type="predicted"/>
<dbReference type="EMBL" id="JACMSC010000012">
    <property type="protein sequence ID" value="KAG6496006.1"/>
    <property type="molecule type" value="Genomic_DNA"/>
</dbReference>
<gene>
    <name evidence="2" type="ORF">ZIOFF_043854</name>
</gene>
<organism evidence="2 3">
    <name type="scientific">Zingiber officinale</name>
    <name type="common">Ginger</name>
    <name type="synonym">Amomum zingiber</name>
    <dbReference type="NCBI Taxonomy" id="94328"/>
    <lineage>
        <taxon>Eukaryota</taxon>
        <taxon>Viridiplantae</taxon>
        <taxon>Streptophyta</taxon>
        <taxon>Embryophyta</taxon>
        <taxon>Tracheophyta</taxon>
        <taxon>Spermatophyta</taxon>
        <taxon>Magnoliopsida</taxon>
        <taxon>Liliopsida</taxon>
        <taxon>Zingiberales</taxon>
        <taxon>Zingiberaceae</taxon>
        <taxon>Zingiber</taxon>
    </lineage>
</organism>
<evidence type="ECO:0000256" key="1">
    <source>
        <dbReference type="SAM" id="MobiDB-lite"/>
    </source>
</evidence>
<evidence type="ECO:0000313" key="2">
    <source>
        <dbReference type="EMBL" id="KAG6496006.1"/>
    </source>
</evidence>
<sequence>MNSPHLPLTGATLSPLPDFFASPISAPTDADRPPFLLPSSLSPPLTTAHNHPDSSFPEALATPIPFCVATGHHGRCRPSPANDHFSPPNSHHRSRTLFPLADHLTPSPPCLSRLLDCAALPPVSHSRRLSEPSELTTISLSSTYSKALPEMPPCFRHLGRVVRPCLANRSFDGFNS</sequence>
<name>A0A8J5FY24_ZINOF</name>
<keyword evidence="3" id="KW-1185">Reference proteome</keyword>
<feature type="region of interest" description="Disordered" evidence="1">
    <location>
        <begin position="31"/>
        <end position="54"/>
    </location>
</feature>
<protein>
    <submittedName>
        <fullName evidence="2">Uncharacterized protein</fullName>
    </submittedName>
</protein>
<dbReference type="AlphaFoldDB" id="A0A8J5FY24"/>
<evidence type="ECO:0000313" key="3">
    <source>
        <dbReference type="Proteomes" id="UP000734854"/>
    </source>
</evidence>
<dbReference type="Proteomes" id="UP000734854">
    <property type="component" value="Unassembled WGS sequence"/>
</dbReference>
<comment type="caution">
    <text evidence="2">The sequence shown here is derived from an EMBL/GenBank/DDBJ whole genome shotgun (WGS) entry which is preliminary data.</text>
</comment>
<feature type="compositionally biased region" description="Low complexity" evidence="1">
    <location>
        <begin position="33"/>
        <end position="45"/>
    </location>
</feature>
<accession>A0A8J5FY24</accession>
<reference evidence="2 3" key="1">
    <citation type="submission" date="2020-08" db="EMBL/GenBank/DDBJ databases">
        <title>Plant Genome Project.</title>
        <authorList>
            <person name="Zhang R.-G."/>
        </authorList>
    </citation>
    <scope>NUCLEOTIDE SEQUENCE [LARGE SCALE GENOMIC DNA]</scope>
    <source>
        <tissue evidence="2">Rhizome</tissue>
    </source>
</reference>